<dbReference type="EMBL" id="CP092418">
    <property type="protein sequence ID" value="USD21175.1"/>
    <property type="molecule type" value="Genomic_DNA"/>
</dbReference>
<dbReference type="InterPro" id="IPR008551">
    <property type="entry name" value="TANGO2"/>
</dbReference>
<keyword evidence="2" id="KW-1185">Reference proteome</keyword>
<dbReference type="RefSeq" id="WP_252083577.1">
    <property type="nucleotide sequence ID" value="NZ_CP092418.1"/>
</dbReference>
<dbReference type="PANTHER" id="PTHR17985">
    <property type="entry name" value="SER/THR-RICH PROTEIN T10 IN DGCR REGION"/>
    <property type="match status" value="1"/>
</dbReference>
<name>A0ABY4VA56_9GAMM</name>
<dbReference type="PANTHER" id="PTHR17985:SF8">
    <property type="entry name" value="TRANSPORT AND GOLGI ORGANIZATION PROTEIN 2 HOMOLOG"/>
    <property type="match status" value="1"/>
</dbReference>
<evidence type="ECO:0000313" key="2">
    <source>
        <dbReference type="Proteomes" id="UP001055658"/>
    </source>
</evidence>
<dbReference type="Pfam" id="PF05742">
    <property type="entry name" value="TANGO2"/>
    <property type="match status" value="1"/>
</dbReference>
<dbReference type="Proteomes" id="UP001055658">
    <property type="component" value="Chromosome"/>
</dbReference>
<sequence length="278" mass="30460">MCLLLFAYRCHPDYPLLLIANRDEFYVRKSAPAEPWKNGPEGRQIVAGRDLQAGGTWAGISARRVAAVTNIREPGRAEPENALSRGEIPCKFLTGDDSPEQFAGELEGQHYRGFNALLFALDKAPPLYCAGNRHKPFAFSAGVHGISNGAPDAPWPKVEKGKAGLAQITRQIEGPIGRENFIEPAFNLLQDRASAADAELPDTGVGLSMERALSPIFVQISQRKNQLPSRQDLSDTQQGYGTRASTLIAVHRDGQTQLWEQSFSQGNPYGPIRHFSIP</sequence>
<accession>A0ABY4VA56</accession>
<gene>
    <name evidence="1" type="ORF">MJO52_19255</name>
</gene>
<evidence type="ECO:0000313" key="1">
    <source>
        <dbReference type="EMBL" id="USD21175.1"/>
    </source>
</evidence>
<proteinExistence type="predicted"/>
<organism evidence="1 2">
    <name type="scientific">Microbulbifer variabilis</name>
    <dbReference type="NCBI Taxonomy" id="266805"/>
    <lineage>
        <taxon>Bacteria</taxon>
        <taxon>Pseudomonadati</taxon>
        <taxon>Pseudomonadota</taxon>
        <taxon>Gammaproteobacteria</taxon>
        <taxon>Cellvibrionales</taxon>
        <taxon>Microbulbiferaceae</taxon>
        <taxon>Microbulbifer</taxon>
    </lineage>
</organism>
<protein>
    <submittedName>
        <fullName evidence="1">NRDE family protein</fullName>
    </submittedName>
</protein>
<reference evidence="1" key="1">
    <citation type="submission" date="2022-02" db="EMBL/GenBank/DDBJ databases">
        <title>Coral-associated bacteria.</title>
        <authorList>
            <person name="Tang K."/>
            <person name="Wang X."/>
        </authorList>
    </citation>
    <scope>NUCLEOTIDE SEQUENCE</scope>
    <source>
        <strain evidence="1">SCSIO 43006</strain>
    </source>
</reference>